<dbReference type="Proteomes" id="UP000478148">
    <property type="component" value="Unassembled WGS sequence"/>
</dbReference>
<feature type="region of interest" description="Disordered" evidence="1">
    <location>
        <begin position="1"/>
        <end position="40"/>
    </location>
</feature>
<feature type="compositionally biased region" description="Basic residues" evidence="1">
    <location>
        <begin position="17"/>
        <end position="27"/>
    </location>
</feature>
<gene>
    <name evidence="2" type="ORF">ENC19_18650</name>
</gene>
<proteinExistence type="predicted"/>
<dbReference type="AlphaFoldDB" id="A0A6M1L8H4"/>
<name>A0A6M1L8H4_9ACTN</name>
<evidence type="ECO:0000313" key="2">
    <source>
        <dbReference type="EMBL" id="NGM14533.1"/>
    </source>
</evidence>
<comment type="caution">
    <text evidence="2">The sequence shown here is derived from an EMBL/GenBank/DDBJ whole genome shotgun (WGS) entry which is preliminary data.</text>
</comment>
<organism evidence="2 3">
    <name type="scientific">Verrucosispora sioxanthis</name>
    <dbReference type="NCBI Taxonomy" id="2499994"/>
    <lineage>
        <taxon>Bacteria</taxon>
        <taxon>Bacillati</taxon>
        <taxon>Actinomycetota</taxon>
        <taxon>Actinomycetes</taxon>
        <taxon>Micromonosporales</taxon>
        <taxon>Micromonosporaceae</taxon>
        <taxon>Micromonospora</taxon>
    </lineage>
</organism>
<keyword evidence="3" id="KW-1185">Reference proteome</keyword>
<reference evidence="2 3" key="1">
    <citation type="submission" date="2020-02" db="EMBL/GenBank/DDBJ databases">
        <title>Draft Genome Sequence of Verrucosispora sp. Strain CWR15, Isolated from Gulf of Mexico Sponge.</title>
        <authorList>
            <person name="Kennedy S.J."/>
            <person name="Cella E."/>
            <person name="Azarian T."/>
            <person name="Baker B.J."/>
            <person name="Shaw L.N."/>
        </authorList>
    </citation>
    <scope>NUCLEOTIDE SEQUENCE [LARGE SCALE GENOMIC DNA]</scope>
    <source>
        <strain evidence="2 3">CWR15</strain>
    </source>
</reference>
<evidence type="ECO:0000313" key="3">
    <source>
        <dbReference type="Proteomes" id="UP000478148"/>
    </source>
</evidence>
<protein>
    <submittedName>
        <fullName evidence="2">Uncharacterized protein</fullName>
    </submittedName>
</protein>
<dbReference type="EMBL" id="SAIY01000006">
    <property type="protein sequence ID" value="NGM14533.1"/>
    <property type="molecule type" value="Genomic_DNA"/>
</dbReference>
<evidence type="ECO:0000256" key="1">
    <source>
        <dbReference type="SAM" id="MobiDB-lite"/>
    </source>
</evidence>
<accession>A0A6M1L8H4</accession>
<sequence length="114" mass="11921">MQAGWHLEAGGGGADRRHLHGRGRRGRPTGSGGAWLFAGGHRTRRRHDEAVLARILGRPAQAGWRADRDVPATGRLVGDGRAVRLVAVDVVAVDPDGPLGLRLLTDGSGQVGVA</sequence>